<dbReference type="Gene3D" id="3.40.50.300">
    <property type="entry name" value="P-loop containing nucleotide triphosphate hydrolases"/>
    <property type="match status" value="1"/>
</dbReference>
<dbReference type="PANTHER" id="PTHR11783">
    <property type="entry name" value="SULFOTRANSFERASE SULT"/>
    <property type="match status" value="1"/>
</dbReference>
<dbReference type="Proteomes" id="UP001623232">
    <property type="component" value="Chromosome"/>
</dbReference>
<accession>A0ABZ2XXF2</accession>
<organism evidence="4 5">
    <name type="scientific">Aliisedimentitalea scapharcae</name>
    <dbReference type="NCBI Taxonomy" id="1524259"/>
    <lineage>
        <taxon>Bacteria</taxon>
        <taxon>Pseudomonadati</taxon>
        <taxon>Pseudomonadota</taxon>
        <taxon>Alphaproteobacteria</taxon>
        <taxon>Rhodobacterales</taxon>
        <taxon>Roseobacteraceae</taxon>
        <taxon>Aliisedimentitalea</taxon>
    </lineage>
</organism>
<protein>
    <submittedName>
        <fullName evidence="4">Sulfotransferase domain-containing protein</fullName>
    </submittedName>
</protein>
<name>A0ABZ2XXF2_9RHOB</name>
<dbReference type="InterPro" id="IPR027417">
    <property type="entry name" value="P-loop_NTPase"/>
</dbReference>
<evidence type="ECO:0000313" key="5">
    <source>
        <dbReference type="Proteomes" id="UP001623232"/>
    </source>
</evidence>
<dbReference type="RefSeq" id="WP_406649556.1">
    <property type="nucleotide sequence ID" value="NZ_CP123584.1"/>
</dbReference>
<feature type="domain" description="Sulfotransferase" evidence="3">
    <location>
        <begin position="31"/>
        <end position="277"/>
    </location>
</feature>
<dbReference type="Pfam" id="PF00685">
    <property type="entry name" value="Sulfotransfer_1"/>
    <property type="match status" value="1"/>
</dbReference>
<dbReference type="InterPro" id="IPR000863">
    <property type="entry name" value="Sulfotransferase_dom"/>
</dbReference>
<keyword evidence="5" id="KW-1185">Reference proteome</keyword>
<evidence type="ECO:0000256" key="2">
    <source>
        <dbReference type="ARBA" id="ARBA00022679"/>
    </source>
</evidence>
<proteinExistence type="inferred from homology"/>
<evidence type="ECO:0000256" key="1">
    <source>
        <dbReference type="ARBA" id="ARBA00005771"/>
    </source>
</evidence>
<evidence type="ECO:0000259" key="3">
    <source>
        <dbReference type="Pfam" id="PF00685"/>
    </source>
</evidence>
<keyword evidence="2" id="KW-0808">Transferase</keyword>
<dbReference type="EMBL" id="CP123584">
    <property type="protein sequence ID" value="WZK90627.1"/>
    <property type="molecule type" value="Genomic_DNA"/>
</dbReference>
<gene>
    <name evidence="4" type="ORF">QEZ52_08800</name>
</gene>
<sequence length="294" mass="33280">MLKPTRPAARCFSGNFTDGARWNAFQPRIGDIVVTTPPKSGTTWTQSILALLISGDPHVDAETSMKSPWIDFSIRDLDEVMGRLNAQTHRRHVKSHTPLDGIPMWDDLRYITVYRHPIDVYFSFRKHAANQIKEISQAFFPNEYFSQDPSEGFGVFLNDDFVEAASLSSIVDHYRTTRAMEPADNLLRLHYADMLRDLPATFARISAHISITHPPALMQHLIQAATFDNMKANAHRFTPSAGQGIWSNDADFFDSASSNKWEGKLSEAELAAYDARMSDLLPGDHRRWLEWGSV</sequence>
<comment type="similarity">
    <text evidence="1">Belongs to the sulfotransferase 1 family.</text>
</comment>
<evidence type="ECO:0000313" key="4">
    <source>
        <dbReference type="EMBL" id="WZK90627.1"/>
    </source>
</evidence>
<dbReference type="SUPFAM" id="SSF52540">
    <property type="entry name" value="P-loop containing nucleoside triphosphate hydrolases"/>
    <property type="match status" value="1"/>
</dbReference>
<reference evidence="4 5" key="1">
    <citation type="submission" date="2023-04" db="EMBL/GenBank/DDBJ databases">
        <title>Complete genome sequence of Alisedimentitalea scapharcae.</title>
        <authorList>
            <person name="Rong J.-C."/>
            <person name="Yi M.-L."/>
            <person name="Zhao Q."/>
        </authorList>
    </citation>
    <scope>NUCLEOTIDE SEQUENCE [LARGE SCALE GENOMIC DNA]</scope>
    <source>
        <strain evidence="4 5">KCTC 42119</strain>
    </source>
</reference>